<feature type="transmembrane region" description="Helical" evidence="1">
    <location>
        <begin position="102"/>
        <end position="127"/>
    </location>
</feature>
<dbReference type="PANTHER" id="PTHR35329:SF1">
    <property type="entry name" value="CHITIN SYNTHASE EXPORT CHAPERONE"/>
    <property type="match status" value="1"/>
</dbReference>
<protein>
    <recommendedName>
        <fullName evidence="4">Chitin synthase export chaperone</fullName>
    </recommendedName>
</protein>
<dbReference type="GO" id="GO:0006457">
    <property type="term" value="P:protein folding"/>
    <property type="evidence" value="ECO:0007669"/>
    <property type="project" value="TreeGrafter"/>
</dbReference>
<evidence type="ECO:0000256" key="1">
    <source>
        <dbReference type="SAM" id="Phobius"/>
    </source>
</evidence>
<feature type="transmembrane region" description="Helical" evidence="1">
    <location>
        <begin position="166"/>
        <end position="186"/>
    </location>
</feature>
<sequence length="202" mass="22766">MGMLLFTYTCILLLQVFTVGGAIARSRTFMVWTSAFHLGITVSFFWTLIVNALILFQFVEDGTRHTTQFIVGTSIAWIVGVTFMSLDLAMDYTKHHDGQSPGLYFLTLVFPAAAVLIYVFLVSLLVFRKLEEYKPLVYIALALVMFSVSQLILFDASNTIAKRTSGRVNGSIFAIFFDLVSVTLLYKFWNAITDDTWGDCIF</sequence>
<organism evidence="2 3">
    <name type="scientific">Mortierella alpina</name>
    <name type="common">Oleaginous fungus</name>
    <name type="synonym">Mortierella renispora</name>
    <dbReference type="NCBI Taxonomy" id="64518"/>
    <lineage>
        <taxon>Eukaryota</taxon>
        <taxon>Fungi</taxon>
        <taxon>Fungi incertae sedis</taxon>
        <taxon>Mucoromycota</taxon>
        <taxon>Mortierellomycotina</taxon>
        <taxon>Mortierellomycetes</taxon>
        <taxon>Mortierellales</taxon>
        <taxon>Mortierellaceae</taxon>
        <taxon>Mortierella</taxon>
    </lineage>
</organism>
<accession>A0A9P8ACM6</accession>
<dbReference type="GO" id="GO:0051082">
    <property type="term" value="F:unfolded protein binding"/>
    <property type="evidence" value="ECO:0007669"/>
    <property type="project" value="TreeGrafter"/>
</dbReference>
<name>A0A9P8ACM6_MORAP</name>
<keyword evidence="1" id="KW-1133">Transmembrane helix</keyword>
<evidence type="ECO:0008006" key="4">
    <source>
        <dbReference type="Google" id="ProtNLM"/>
    </source>
</evidence>
<reference evidence="2" key="1">
    <citation type="submission" date="2021-07" db="EMBL/GenBank/DDBJ databases">
        <title>Draft genome of Mortierella alpina, strain LL118, isolated from an aspen leaf litter sample.</title>
        <authorList>
            <person name="Yang S."/>
            <person name="Vinatzer B.A."/>
        </authorList>
    </citation>
    <scope>NUCLEOTIDE SEQUENCE</scope>
    <source>
        <strain evidence="2">LL118</strain>
    </source>
</reference>
<dbReference type="Proteomes" id="UP000717515">
    <property type="component" value="Unassembled WGS sequence"/>
</dbReference>
<evidence type="ECO:0000313" key="2">
    <source>
        <dbReference type="EMBL" id="KAG9326984.1"/>
    </source>
</evidence>
<dbReference type="PANTHER" id="PTHR35329">
    <property type="entry name" value="CHITIN SYNTHASE EXPORT CHAPERONE"/>
    <property type="match status" value="1"/>
</dbReference>
<dbReference type="AlphaFoldDB" id="A0A9P8ACM6"/>
<gene>
    <name evidence="2" type="ORF">KVV02_001934</name>
</gene>
<proteinExistence type="predicted"/>
<dbReference type="Pfam" id="PF12271">
    <property type="entry name" value="Chs7"/>
    <property type="match status" value="1"/>
</dbReference>
<comment type="caution">
    <text evidence="2">The sequence shown here is derived from an EMBL/GenBank/DDBJ whole genome shotgun (WGS) entry which is preliminary data.</text>
</comment>
<feature type="transmembrane region" description="Helical" evidence="1">
    <location>
        <begin position="68"/>
        <end position="90"/>
    </location>
</feature>
<dbReference type="EMBL" id="JAIFTL010000011">
    <property type="protein sequence ID" value="KAG9326984.1"/>
    <property type="molecule type" value="Genomic_DNA"/>
</dbReference>
<keyword evidence="1" id="KW-0812">Transmembrane</keyword>
<evidence type="ECO:0000313" key="3">
    <source>
        <dbReference type="Proteomes" id="UP000717515"/>
    </source>
</evidence>
<feature type="transmembrane region" description="Helical" evidence="1">
    <location>
        <begin position="136"/>
        <end position="154"/>
    </location>
</feature>
<feature type="transmembrane region" description="Helical" evidence="1">
    <location>
        <begin position="34"/>
        <end position="56"/>
    </location>
</feature>
<dbReference type="InterPro" id="IPR022057">
    <property type="entry name" value="Chs7"/>
</dbReference>
<dbReference type="GO" id="GO:0005789">
    <property type="term" value="C:endoplasmic reticulum membrane"/>
    <property type="evidence" value="ECO:0007669"/>
    <property type="project" value="TreeGrafter"/>
</dbReference>
<keyword evidence="1" id="KW-0472">Membrane</keyword>